<evidence type="ECO:0000313" key="1">
    <source>
        <dbReference type="EMBL" id="WDE98439.1"/>
    </source>
</evidence>
<dbReference type="Proteomes" id="UP001214250">
    <property type="component" value="Chromosome 2"/>
</dbReference>
<accession>A0ABY7W0D2</accession>
<reference evidence="1 2" key="1">
    <citation type="submission" date="2023-02" db="EMBL/GenBank/DDBJ databases">
        <title>Genome sequence of Lentisphaera profundi SAORIC-696.</title>
        <authorList>
            <person name="Kim e."/>
            <person name="Cho J.-C."/>
            <person name="Choi A."/>
            <person name="Kang I."/>
        </authorList>
    </citation>
    <scope>NUCLEOTIDE SEQUENCE [LARGE SCALE GENOMIC DNA]</scope>
    <source>
        <strain evidence="1 2">SAORIC-696</strain>
    </source>
</reference>
<keyword evidence="2" id="KW-1185">Reference proteome</keyword>
<name>A0ABY7W0D2_9BACT</name>
<evidence type="ECO:0000313" key="2">
    <source>
        <dbReference type="Proteomes" id="UP001214250"/>
    </source>
</evidence>
<organism evidence="1 2">
    <name type="scientific">Lentisphaera profundi</name>
    <dbReference type="NCBI Taxonomy" id="1658616"/>
    <lineage>
        <taxon>Bacteria</taxon>
        <taxon>Pseudomonadati</taxon>
        <taxon>Lentisphaerota</taxon>
        <taxon>Lentisphaeria</taxon>
        <taxon>Lentisphaerales</taxon>
        <taxon>Lentisphaeraceae</taxon>
        <taxon>Lentisphaera</taxon>
    </lineage>
</organism>
<proteinExistence type="predicted"/>
<protein>
    <submittedName>
        <fullName evidence="1">Uncharacterized protein</fullName>
    </submittedName>
</protein>
<dbReference type="EMBL" id="CP117812">
    <property type="protein sequence ID" value="WDE98439.1"/>
    <property type="molecule type" value="Genomic_DNA"/>
</dbReference>
<sequence>MKLKDPYTYHRKKRQVTMIEQKLVSNAHSYGWSKIKTTRALKEGLLKVRIRFKSSQQVDVYRLVYSPHFDESKLRVFDPISFDENYSYRFIHSDQ</sequence>
<dbReference type="RefSeq" id="WP_274153310.1">
    <property type="nucleotide sequence ID" value="NZ_CP117812.1"/>
</dbReference>
<gene>
    <name evidence="1" type="ORF">PQO03_21755</name>
</gene>